<evidence type="ECO:0000256" key="1">
    <source>
        <dbReference type="SAM" id="Phobius"/>
    </source>
</evidence>
<feature type="transmembrane region" description="Helical" evidence="1">
    <location>
        <begin position="275"/>
        <end position="293"/>
    </location>
</feature>
<feature type="transmembrane region" description="Helical" evidence="1">
    <location>
        <begin position="305"/>
        <end position="326"/>
    </location>
</feature>
<accession>A0A9D1Z8P3</accession>
<feature type="transmembrane region" description="Helical" evidence="1">
    <location>
        <begin position="185"/>
        <end position="207"/>
    </location>
</feature>
<gene>
    <name evidence="2" type="ORF">H9728_04555</name>
</gene>
<dbReference type="AlphaFoldDB" id="A0A9D1Z8P3"/>
<keyword evidence="1" id="KW-1133">Transmembrane helix</keyword>
<proteinExistence type="predicted"/>
<comment type="caution">
    <text evidence="2">The sequence shown here is derived from an EMBL/GenBank/DDBJ whole genome shotgun (WGS) entry which is preliminary data.</text>
</comment>
<feature type="transmembrane region" description="Helical" evidence="1">
    <location>
        <begin position="332"/>
        <end position="351"/>
    </location>
</feature>
<name>A0A9D1Z8P3_9FIRM</name>
<reference evidence="2" key="2">
    <citation type="submission" date="2021-04" db="EMBL/GenBank/DDBJ databases">
        <authorList>
            <person name="Gilroy R."/>
        </authorList>
    </citation>
    <scope>NUCLEOTIDE SEQUENCE</scope>
    <source>
        <strain evidence="2">CHK199-9574</strain>
    </source>
</reference>
<protein>
    <submittedName>
        <fullName evidence="2">Uncharacterized protein</fullName>
    </submittedName>
</protein>
<dbReference type="Proteomes" id="UP000824135">
    <property type="component" value="Unassembled WGS sequence"/>
</dbReference>
<sequence length="363" mass="40280">MKICKNCGRQTEDGKIRCPYCGYLFEEDMDKILAEMKNNLGTYKSEMEKPAPAPAAPAVPAQSAEGAAYAQSTPQGAAYGVAYAPQGAYGQDKSDKERFELLTEVAQLKGELRALHGEIDRMNAAQARPVQQQQTYSQNYAAPQPVVYAYAPAAQQGVYSQYARPAEVPAGSSKALGKPRSKNRIVLAVLCLLLAGLSIGLFFMDWINELTVSGLTLKDIFTGYDGVLYIFDKDNTDVLGFAFALEYIDQFDFKGADWVAKACRAFCRYTVEYGVIVYAGLLVLSVLFLLFSLGGKIQLRGWHRFFAWMSFIVSAILFGVFCWIFGFKQISVWFMVSAGANFLRAIFLAFYRKNNKFAEAGLR</sequence>
<keyword evidence="1" id="KW-0472">Membrane</keyword>
<organism evidence="2 3">
    <name type="scientific">Candidatus Borkfalkia excrementavium</name>
    <dbReference type="NCBI Taxonomy" id="2838505"/>
    <lineage>
        <taxon>Bacteria</taxon>
        <taxon>Bacillati</taxon>
        <taxon>Bacillota</taxon>
        <taxon>Clostridia</taxon>
        <taxon>Christensenellales</taxon>
        <taxon>Christensenellaceae</taxon>
        <taxon>Candidatus Borkfalkia</taxon>
    </lineage>
</organism>
<keyword evidence="1" id="KW-0812">Transmembrane</keyword>
<dbReference type="EMBL" id="DXCO01000034">
    <property type="protein sequence ID" value="HIY78294.1"/>
    <property type="molecule type" value="Genomic_DNA"/>
</dbReference>
<evidence type="ECO:0000313" key="2">
    <source>
        <dbReference type="EMBL" id="HIY78294.1"/>
    </source>
</evidence>
<evidence type="ECO:0000313" key="3">
    <source>
        <dbReference type="Proteomes" id="UP000824135"/>
    </source>
</evidence>
<reference evidence="2" key="1">
    <citation type="journal article" date="2021" name="PeerJ">
        <title>Extensive microbial diversity within the chicken gut microbiome revealed by metagenomics and culture.</title>
        <authorList>
            <person name="Gilroy R."/>
            <person name="Ravi A."/>
            <person name="Getino M."/>
            <person name="Pursley I."/>
            <person name="Horton D.L."/>
            <person name="Alikhan N.F."/>
            <person name="Baker D."/>
            <person name="Gharbi K."/>
            <person name="Hall N."/>
            <person name="Watson M."/>
            <person name="Adriaenssens E.M."/>
            <person name="Foster-Nyarko E."/>
            <person name="Jarju S."/>
            <person name="Secka A."/>
            <person name="Antonio M."/>
            <person name="Oren A."/>
            <person name="Chaudhuri R.R."/>
            <person name="La Ragione R."/>
            <person name="Hildebrand F."/>
            <person name="Pallen M.J."/>
        </authorList>
    </citation>
    <scope>NUCLEOTIDE SEQUENCE</scope>
    <source>
        <strain evidence="2">CHK199-9574</strain>
    </source>
</reference>